<keyword evidence="2 6" id="KW-0812">Transmembrane</keyword>
<feature type="transmembrane region" description="Helical" evidence="6">
    <location>
        <begin position="57"/>
        <end position="79"/>
    </location>
</feature>
<dbReference type="Proteomes" id="UP000466345">
    <property type="component" value="Unassembled WGS sequence"/>
</dbReference>
<comment type="subcellular location">
    <subcellularLocation>
        <location evidence="1">Membrane</location>
        <topology evidence="1">Multi-pass membrane protein</topology>
    </subcellularLocation>
</comment>
<dbReference type="InterPro" id="IPR013525">
    <property type="entry name" value="ABC2_TM"/>
</dbReference>
<dbReference type="Pfam" id="PF01061">
    <property type="entry name" value="ABC2_membrane"/>
    <property type="match status" value="1"/>
</dbReference>
<evidence type="ECO:0000256" key="6">
    <source>
        <dbReference type="SAM" id="Phobius"/>
    </source>
</evidence>
<dbReference type="PANTHER" id="PTHR43229:SF2">
    <property type="entry name" value="NODULATION PROTEIN J"/>
    <property type="match status" value="1"/>
</dbReference>
<keyword evidence="5" id="KW-0046">Antibiotic resistance</keyword>
<sequence>MPRDSALRTAALVRLNTALLLRESGPLVSRLVLPLILLTLMRPLYQAAQGGAAGTEQAVVGILVMFSLLGMSLVGSAVLQERVWRTWDRLRTTPARPVELLAGKGLPVLVALLLQQALVLGYGAGLLGLDVRAPALLGVACLAWTVALLAMGAALGAAARSFGELSAAYDIGGMLLSALGGALVPLAELPRWVGAVAPLSPGYWGFGALRGAVRGDAGAVFAASGALLGFAAVAGVAAAWAIGRGRARSDRL</sequence>
<evidence type="ECO:0000259" key="7">
    <source>
        <dbReference type="Pfam" id="PF01061"/>
    </source>
</evidence>
<dbReference type="RefSeq" id="WP_323378362.1">
    <property type="nucleotide sequence ID" value="NZ_WEGJ01000022.1"/>
</dbReference>
<keyword evidence="9" id="KW-1185">Reference proteome</keyword>
<accession>A0A7K0CMT3</accession>
<evidence type="ECO:0000313" key="8">
    <source>
        <dbReference type="EMBL" id="MQY14573.1"/>
    </source>
</evidence>
<dbReference type="PANTHER" id="PTHR43229">
    <property type="entry name" value="NODULATION PROTEIN J"/>
    <property type="match status" value="1"/>
</dbReference>
<proteinExistence type="predicted"/>
<dbReference type="InterPro" id="IPR000412">
    <property type="entry name" value="ABC_2_transport"/>
</dbReference>
<evidence type="ECO:0000256" key="1">
    <source>
        <dbReference type="ARBA" id="ARBA00004141"/>
    </source>
</evidence>
<comment type="caution">
    <text evidence="8">The sequence shown here is derived from an EMBL/GenBank/DDBJ whole genome shotgun (WGS) entry which is preliminary data.</text>
</comment>
<dbReference type="InterPro" id="IPR051784">
    <property type="entry name" value="Nod_factor_ABC_transporter"/>
</dbReference>
<evidence type="ECO:0000313" key="9">
    <source>
        <dbReference type="Proteomes" id="UP000466345"/>
    </source>
</evidence>
<evidence type="ECO:0000256" key="4">
    <source>
        <dbReference type="ARBA" id="ARBA00023136"/>
    </source>
</evidence>
<organism evidence="8 9">
    <name type="scientific">Streptomyces smaragdinus</name>
    <dbReference type="NCBI Taxonomy" id="2585196"/>
    <lineage>
        <taxon>Bacteria</taxon>
        <taxon>Bacillati</taxon>
        <taxon>Actinomycetota</taxon>
        <taxon>Actinomycetes</taxon>
        <taxon>Kitasatosporales</taxon>
        <taxon>Streptomycetaceae</taxon>
        <taxon>Streptomyces</taxon>
    </lineage>
</organism>
<feature type="transmembrane region" description="Helical" evidence="6">
    <location>
        <begin position="135"/>
        <end position="155"/>
    </location>
</feature>
<dbReference type="GO" id="GO:0046677">
    <property type="term" value="P:response to antibiotic"/>
    <property type="evidence" value="ECO:0007669"/>
    <property type="project" value="UniProtKB-KW"/>
</dbReference>
<name>A0A7K0CMT3_9ACTN</name>
<dbReference type="PIRSF" id="PIRSF006648">
    <property type="entry name" value="DrrB"/>
    <property type="match status" value="1"/>
</dbReference>
<dbReference type="GO" id="GO:0043190">
    <property type="term" value="C:ATP-binding cassette (ABC) transporter complex"/>
    <property type="evidence" value="ECO:0007669"/>
    <property type="project" value="InterPro"/>
</dbReference>
<evidence type="ECO:0000256" key="2">
    <source>
        <dbReference type="ARBA" id="ARBA00022692"/>
    </source>
</evidence>
<dbReference type="EMBL" id="WEGJ01000022">
    <property type="protein sequence ID" value="MQY14573.1"/>
    <property type="molecule type" value="Genomic_DNA"/>
</dbReference>
<evidence type="ECO:0000256" key="3">
    <source>
        <dbReference type="ARBA" id="ARBA00022989"/>
    </source>
</evidence>
<feature type="transmembrane region" description="Helical" evidence="6">
    <location>
        <begin position="100"/>
        <end position="123"/>
    </location>
</feature>
<dbReference type="AlphaFoldDB" id="A0A7K0CMT3"/>
<gene>
    <name evidence="8" type="ORF">SRB5_47410</name>
</gene>
<dbReference type="GO" id="GO:0140359">
    <property type="term" value="F:ABC-type transporter activity"/>
    <property type="evidence" value="ECO:0007669"/>
    <property type="project" value="InterPro"/>
</dbReference>
<protein>
    <recommendedName>
        <fullName evidence="7">ABC-2 type transporter transmembrane domain-containing protein</fullName>
    </recommendedName>
</protein>
<feature type="transmembrane region" description="Helical" evidence="6">
    <location>
        <begin position="219"/>
        <end position="242"/>
    </location>
</feature>
<feature type="domain" description="ABC-2 type transporter transmembrane" evidence="7">
    <location>
        <begin position="11"/>
        <end position="212"/>
    </location>
</feature>
<keyword evidence="4 6" id="KW-0472">Membrane</keyword>
<feature type="transmembrane region" description="Helical" evidence="6">
    <location>
        <begin position="167"/>
        <end position="187"/>
    </location>
</feature>
<evidence type="ECO:0000256" key="5">
    <source>
        <dbReference type="ARBA" id="ARBA00023251"/>
    </source>
</evidence>
<keyword evidence="3 6" id="KW-1133">Transmembrane helix</keyword>
<reference evidence="8 9" key="1">
    <citation type="submission" date="2019-10" db="EMBL/GenBank/DDBJ databases">
        <title>Streptomyces smaragdinus sp. nov. and Streptomyces fabii sp. nov., isolated from the gut of fungus growing-termite Macrotermes natalensis.</title>
        <authorList>
            <person name="Schwitalla J."/>
            <person name="Benndorf R."/>
            <person name="Martin K."/>
            <person name="De Beer W."/>
            <person name="Kaster A.-K."/>
            <person name="Vollmers J."/>
            <person name="Poulsen M."/>
            <person name="Beemelmanns C."/>
        </authorList>
    </citation>
    <scope>NUCLEOTIDE SEQUENCE [LARGE SCALE GENOMIC DNA]</scope>
    <source>
        <strain evidence="8 9">RB5</strain>
    </source>
</reference>
<feature type="transmembrane region" description="Helical" evidence="6">
    <location>
        <begin position="27"/>
        <end position="45"/>
    </location>
</feature>